<evidence type="ECO:0000256" key="3">
    <source>
        <dbReference type="ARBA" id="ARBA00012663"/>
    </source>
</evidence>
<dbReference type="InterPro" id="IPR017853">
    <property type="entry name" value="GH"/>
</dbReference>
<dbReference type="EC" id="3.2.1.52" evidence="3"/>
<reference evidence="7 8" key="1">
    <citation type="submission" date="2016-10" db="EMBL/GenBank/DDBJ databases">
        <authorList>
            <person name="Varghese N."/>
            <person name="Submissions S."/>
        </authorList>
    </citation>
    <scope>NUCLEOTIDE SEQUENCE [LARGE SCALE GENOMIC DNA]</scope>
    <source>
        <strain evidence="7 8">FF3</strain>
    </source>
</reference>
<name>A0A975ZMP5_9RHOB</name>
<protein>
    <recommendedName>
        <fullName evidence="3">beta-N-acetylhexosaminidase</fullName>
        <ecNumber evidence="3">3.2.1.52</ecNumber>
    </recommendedName>
</protein>
<comment type="catalytic activity">
    <reaction evidence="1">
        <text>Hydrolysis of terminal non-reducing N-acetyl-D-hexosamine residues in N-acetyl-beta-D-hexosaminides.</text>
        <dbReference type="EC" id="3.2.1.52"/>
    </reaction>
</comment>
<dbReference type="GO" id="GO:0004563">
    <property type="term" value="F:beta-N-acetylhexosaminidase activity"/>
    <property type="evidence" value="ECO:0007669"/>
    <property type="project" value="UniProtKB-EC"/>
</dbReference>
<dbReference type="PROSITE" id="PS00775">
    <property type="entry name" value="GLYCOSYL_HYDROL_F3"/>
    <property type="match status" value="1"/>
</dbReference>
<dbReference type="InterPro" id="IPR001764">
    <property type="entry name" value="Glyco_hydro_3_N"/>
</dbReference>
<dbReference type="GO" id="GO:0009254">
    <property type="term" value="P:peptidoglycan turnover"/>
    <property type="evidence" value="ECO:0007669"/>
    <property type="project" value="TreeGrafter"/>
</dbReference>
<dbReference type="AlphaFoldDB" id="A0A975ZMP5"/>
<dbReference type="InterPro" id="IPR050226">
    <property type="entry name" value="NagZ_Beta-hexosaminidase"/>
</dbReference>
<keyword evidence="8" id="KW-1185">Reference proteome</keyword>
<gene>
    <name evidence="7" type="ORF">SAMN04487940_103269</name>
</gene>
<evidence type="ECO:0000313" key="8">
    <source>
        <dbReference type="Proteomes" id="UP000182932"/>
    </source>
</evidence>
<dbReference type="RefSeq" id="WP_074835728.1">
    <property type="nucleotide sequence ID" value="NZ_FNYY01000003.1"/>
</dbReference>
<dbReference type="EMBL" id="FNYY01000003">
    <property type="protein sequence ID" value="SEJ11875.1"/>
    <property type="molecule type" value="Genomic_DNA"/>
</dbReference>
<evidence type="ECO:0000313" key="7">
    <source>
        <dbReference type="EMBL" id="SEJ11875.1"/>
    </source>
</evidence>
<dbReference type="GeneID" id="80817625"/>
<comment type="similarity">
    <text evidence="2">Belongs to the glycosyl hydrolase 3 family.</text>
</comment>
<sequence length="332" mass="36015">MTATAAIFAPRGEKLTGVERQFFRDVDPWGFILFARNIGDAAQLRALCEDLRATVGRDAAILIDQEGGRVQRILPPLARRWRPPLTDVARLGARAPEGMYLRARIMAEELRGFGIDVNCIPTLDVAGEGTHEFLRNRCYGETPDQVTDVGRAVVRGLLDGGVLPVMKHIPGHGRGRVDSHLELPHTRASVHELRAVDWVPFAALSDVPMGMTAHMIFEAVDPHFPATQSGAMINLIREEIGFAGLLMTDDISMQALSGTPGDRAKAAIAAGCDLVLHCNGYLDEMRDVADNAGPMSEGAMLRGRAALALRQPAGEVDTEALDAQFEALLARR</sequence>
<proteinExistence type="inferred from homology"/>
<evidence type="ECO:0000256" key="2">
    <source>
        <dbReference type="ARBA" id="ARBA00005336"/>
    </source>
</evidence>
<accession>A0A975ZMP5</accession>
<keyword evidence="4" id="KW-0378">Hydrolase</keyword>
<evidence type="ECO:0000256" key="1">
    <source>
        <dbReference type="ARBA" id="ARBA00001231"/>
    </source>
</evidence>
<dbReference type="GO" id="GO:0005975">
    <property type="term" value="P:carbohydrate metabolic process"/>
    <property type="evidence" value="ECO:0007669"/>
    <property type="project" value="InterPro"/>
</dbReference>
<dbReference type="Gene3D" id="3.20.20.300">
    <property type="entry name" value="Glycoside hydrolase, family 3, N-terminal domain"/>
    <property type="match status" value="1"/>
</dbReference>
<dbReference type="Pfam" id="PF00933">
    <property type="entry name" value="Glyco_hydro_3"/>
    <property type="match status" value="1"/>
</dbReference>
<dbReference type="PANTHER" id="PTHR30480">
    <property type="entry name" value="BETA-HEXOSAMINIDASE-RELATED"/>
    <property type="match status" value="1"/>
</dbReference>
<evidence type="ECO:0000259" key="6">
    <source>
        <dbReference type="Pfam" id="PF00933"/>
    </source>
</evidence>
<dbReference type="InterPro" id="IPR036962">
    <property type="entry name" value="Glyco_hydro_3_N_sf"/>
</dbReference>
<dbReference type="PANTHER" id="PTHR30480:SF13">
    <property type="entry name" value="BETA-HEXOSAMINIDASE"/>
    <property type="match status" value="1"/>
</dbReference>
<evidence type="ECO:0000256" key="5">
    <source>
        <dbReference type="ARBA" id="ARBA00023295"/>
    </source>
</evidence>
<keyword evidence="5" id="KW-0326">Glycosidase</keyword>
<dbReference type="SUPFAM" id="SSF51445">
    <property type="entry name" value="(Trans)glycosidases"/>
    <property type="match status" value="1"/>
</dbReference>
<comment type="caution">
    <text evidence="7">The sequence shown here is derived from an EMBL/GenBank/DDBJ whole genome shotgun (WGS) entry which is preliminary data.</text>
</comment>
<dbReference type="InterPro" id="IPR019800">
    <property type="entry name" value="Glyco_hydro_3_AS"/>
</dbReference>
<feature type="domain" description="Glycoside hydrolase family 3 N-terminal" evidence="6">
    <location>
        <begin position="30"/>
        <end position="291"/>
    </location>
</feature>
<organism evidence="7 8">
    <name type="scientific">Marinovum algicola</name>
    <dbReference type="NCBI Taxonomy" id="42444"/>
    <lineage>
        <taxon>Bacteria</taxon>
        <taxon>Pseudomonadati</taxon>
        <taxon>Pseudomonadota</taxon>
        <taxon>Alphaproteobacteria</taxon>
        <taxon>Rhodobacterales</taxon>
        <taxon>Roseobacteraceae</taxon>
        <taxon>Marinovum</taxon>
    </lineage>
</organism>
<dbReference type="Proteomes" id="UP000182932">
    <property type="component" value="Unassembled WGS sequence"/>
</dbReference>
<evidence type="ECO:0000256" key="4">
    <source>
        <dbReference type="ARBA" id="ARBA00022801"/>
    </source>
</evidence>